<reference evidence="1 2" key="1">
    <citation type="journal article" date="2021" name="Nat. Plants">
        <title>The Taxus genome provides insights into paclitaxel biosynthesis.</title>
        <authorList>
            <person name="Xiong X."/>
            <person name="Gou J."/>
            <person name="Liao Q."/>
            <person name="Li Y."/>
            <person name="Zhou Q."/>
            <person name="Bi G."/>
            <person name="Li C."/>
            <person name="Du R."/>
            <person name="Wang X."/>
            <person name="Sun T."/>
            <person name="Guo L."/>
            <person name="Liang H."/>
            <person name="Lu P."/>
            <person name="Wu Y."/>
            <person name="Zhang Z."/>
            <person name="Ro D.K."/>
            <person name="Shang Y."/>
            <person name="Huang S."/>
            <person name="Yan J."/>
        </authorList>
    </citation>
    <scope>NUCLEOTIDE SEQUENCE [LARGE SCALE GENOMIC DNA]</scope>
    <source>
        <strain evidence="1">Ta-2019</strain>
    </source>
</reference>
<gene>
    <name evidence="1" type="ORF">KI387_028222</name>
</gene>
<name>A0AA38FYS3_TAXCH</name>
<dbReference type="AlphaFoldDB" id="A0AA38FYS3"/>
<organism evidence="1 2">
    <name type="scientific">Taxus chinensis</name>
    <name type="common">Chinese yew</name>
    <name type="synonym">Taxus wallichiana var. chinensis</name>
    <dbReference type="NCBI Taxonomy" id="29808"/>
    <lineage>
        <taxon>Eukaryota</taxon>
        <taxon>Viridiplantae</taxon>
        <taxon>Streptophyta</taxon>
        <taxon>Embryophyta</taxon>
        <taxon>Tracheophyta</taxon>
        <taxon>Spermatophyta</taxon>
        <taxon>Pinopsida</taxon>
        <taxon>Pinidae</taxon>
        <taxon>Conifers II</taxon>
        <taxon>Cupressales</taxon>
        <taxon>Taxaceae</taxon>
        <taxon>Taxus</taxon>
    </lineage>
</organism>
<evidence type="ECO:0000313" key="1">
    <source>
        <dbReference type="EMBL" id="KAH9313187.1"/>
    </source>
</evidence>
<evidence type="ECO:0000313" key="2">
    <source>
        <dbReference type="Proteomes" id="UP000824469"/>
    </source>
</evidence>
<accession>A0AA38FYS3</accession>
<dbReference type="EMBL" id="JAHRHJ020000006">
    <property type="protein sequence ID" value="KAH9313187.1"/>
    <property type="molecule type" value="Genomic_DNA"/>
</dbReference>
<comment type="caution">
    <text evidence="1">The sequence shown here is derived from an EMBL/GenBank/DDBJ whole genome shotgun (WGS) entry which is preliminary data.</text>
</comment>
<keyword evidence="2" id="KW-1185">Reference proteome</keyword>
<dbReference type="Proteomes" id="UP000824469">
    <property type="component" value="Unassembled WGS sequence"/>
</dbReference>
<protein>
    <submittedName>
        <fullName evidence="1">Uncharacterized protein</fullName>
    </submittedName>
</protein>
<feature type="non-terminal residue" evidence="1">
    <location>
        <position position="1"/>
    </location>
</feature>
<sequence>RMRIIAKLIRKVIGLLNSGSEIVEDLLDDEGIDVTASLHQYKKGGRSFKVTNITDMATRVVVRLEGSKLGATE</sequence>
<proteinExistence type="predicted"/>